<name>A0A371J8I9_9FIRM</name>
<evidence type="ECO:0000313" key="2">
    <source>
        <dbReference type="Proteomes" id="UP000215694"/>
    </source>
</evidence>
<dbReference type="AlphaFoldDB" id="A0A371J8I9"/>
<accession>A0A371J8I9</accession>
<reference evidence="1 2" key="1">
    <citation type="journal article" date="2017" name="Genome Announc.">
        <title>Draft Genome Sequence of Romboutsia weinsteinii sp. nov. Strain CCRI-19649(T) Isolated from Surface Water.</title>
        <authorList>
            <person name="Maheux A.F."/>
            <person name="Boudreau D.K."/>
            <person name="Berube E."/>
            <person name="Boissinot M."/>
            <person name="Cantin P."/>
            <person name="Raymond F."/>
            <person name="Corbeil J."/>
            <person name="Omar R.F."/>
            <person name="Bergeron M.G."/>
        </authorList>
    </citation>
    <scope>NUCLEOTIDE SEQUENCE [LARGE SCALE GENOMIC DNA]</scope>
    <source>
        <strain evidence="1 2">CCRI-19649</strain>
    </source>
</reference>
<gene>
    <name evidence="1" type="ORF">CHL78_003450</name>
</gene>
<keyword evidence="2" id="KW-1185">Reference proteome</keyword>
<protein>
    <submittedName>
        <fullName evidence="1">Uncharacterized protein</fullName>
    </submittedName>
</protein>
<dbReference type="Proteomes" id="UP000215694">
    <property type="component" value="Unassembled WGS sequence"/>
</dbReference>
<comment type="caution">
    <text evidence="1">The sequence shown here is derived from an EMBL/GenBank/DDBJ whole genome shotgun (WGS) entry which is preliminary data.</text>
</comment>
<organism evidence="1 2">
    <name type="scientific">Romboutsia weinsteinii</name>
    <dbReference type="NCBI Taxonomy" id="2020949"/>
    <lineage>
        <taxon>Bacteria</taxon>
        <taxon>Bacillati</taxon>
        <taxon>Bacillota</taxon>
        <taxon>Clostridia</taxon>
        <taxon>Peptostreptococcales</taxon>
        <taxon>Peptostreptococcaceae</taxon>
        <taxon>Romboutsia</taxon>
    </lineage>
</organism>
<dbReference type="OrthoDB" id="1757960at2"/>
<evidence type="ECO:0000313" key="1">
    <source>
        <dbReference type="EMBL" id="RDY28988.1"/>
    </source>
</evidence>
<proteinExistence type="predicted"/>
<sequence length="60" mass="6884">MKNQDKYKTENKDNKIDDLDYNILGNIFIGNLLDMSGDIDNSGQNIAMYLESENIKKAKK</sequence>
<dbReference type="RefSeq" id="WP_094368172.1">
    <property type="nucleotide sequence ID" value="NZ_NOJY02000004.1"/>
</dbReference>
<dbReference type="EMBL" id="NOJY02000004">
    <property type="protein sequence ID" value="RDY28988.1"/>
    <property type="molecule type" value="Genomic_DNA"/>
</dbReference>